<reference evidence="2 3" key="1">
    <citation type="submission" date="2009-11" db="EMBL/GenBank/DDBJ databases">
        <title>Annotation of Allomyces macrogynus ATCC 38327.</title>
        <authorList>
            <consortium name="The Broad Institute Genome Sequencing Platform"/>
            <person name="Russ C."/>
            <person name="Cuomo C."/>
            <person name="Burger G."/>
            <person name="Gray M.W."/>
            <person name="Holland P.W.H."/>
            <person name="King N."/>
            <person name="Lang F.B.F."/>
            <person name="Roger A.J."/>
            <person name="Ruiz-Trillo I."/>
            <person name="Young S.K."/>
            <person name="Zeng Q."/>
            <person name="Gargeya S."/>
            <person name="Fitzgerald M."/>
            <person name="Haas B."/>
            <person name="Abouelleil A."/>
            <person name="Alvarado L."/>
            <person name="Arachchi H.M."/>
            <person name="Berlin A."/>
            <person name="Chapman S.B."/>
            <person name="Gearin G."/>
            <person name="Goldberg J."/>
            <person name="Griggs A."/>
            <person name="Gujja S."/>
            <person name="Hansen M."/>
            <person name="Heiman D."/>
            <person name="Howarth C."/>
            <person name="Larimer J."/>
            <person name="Lui A."/>
            <person name="MacDonald P.J.P."/>
            <person name="McCowen C."/>
            <person name="Montmayeur A."/>
            <person name="Murphy C."/>
            <person name="Neiman D."/>
            <person name="Pearson M."/>
            <person name="Priest M."/>
            <person name="Roberts A."/>
            <person name="Saif S."/>
            <person name="Shea T."/>
            <person name="Sisk P."/>
            <person name="Stolte C."/>
            <person name="Sykes S."/>
            <person name="Wortman J."/>
            <person name="Nusbaum C."/>
            <person name="Birren B."/>
        </authorList>
    </citation>
    <scope>NUCLEOTIDE SEQUENCE [LARGE SCALE GENOMIC DNA]</scope>
    <source>
        <strain evidence="2 3">ATCC 38327</strain>
    </source>
</reference>
<feature type="region of interest" description="Disordered" evidence="1">
    <location>
        <begin position="21"/>
        <end position="44"/>
    </location>
</feature>
<dbReference type="AlphaFoldDB" id="A0A0L0SIZ4"/>
<dbReference type="Proteomes" id="UP000054350">
    <property type="component" value="Unassembled WGS sequence"/>
</dbReference>
<reference evidence="3" key="2">
    <citation type="submission" date="2009-11" db="EMBL/GenBank/DDBJ databases">
        <title>The Genome Sequence of Allomyces macrogynus strain ATCC 38327.</title>
        <authorList>
            <consortium name="The Broad Institute Genome Sequencing Platform"/>
            <person name="Russ C."/>
            <person name="Cuomo C."/>
            <person name="Shea T."/>
            <person name="Young S.K."/>
            <person name="Zeng Q."/>
            <person name="Koehrsen M."/>
            <person name="Haas B."/>
            <person name="Borodovsky M."/>
            <person name="Guigo R."/>
            <person name="Alvarado L."/>
            <person name="Berlin A."/>
            <person name="Borenstein D."/>
            <person name="Chen Z."/>
            <person name="Engels R."/>
            <person name="Freedman E."/>
            <person name="Gellesch M."/>
            <person name="Goldberg J."/>
            <person name="Griggs A."/>
            <person name="Gujja S."/>
            <person name="Heiman D."/>
            <person name="Hepburn T."/>
            <person name="Howarth C."/>
            <person name="Jen D."/>
            <person name="Larson L."/>
            <person name="Lewis B."/>
            <person name="Mehta T."/>
            <person name="Park D."/>
            <person name="Pearson M."/>
            <person name="Roberts A."/>
            <person name="Saif S."/>
            <person name="Shenoy N."/>
            <person name="Sisk P."/>
            <person name="Stolte C."/>
            <person name="Sykes S."/>
            <person name="Walk T."/>
            <person name="White J."/>
            <person name="Yandava C."/>
            <person name="Burger G."/>
            <person name="Gray M.W."/>
            <person name="Holland P.W.H."/>
            <person name="King N."/>
            <person name="Lang F.B.F."/>
            <person name="Roger A.J."/>
            <person name="Ruiz-Trillo I."/>
            <person name="Lander E."/>
            <person name="Nusbaum C."/>
        </authorList>
    </citation>
    <scope>NUCLEOTIDE SEQUENCE [LARGE SCALE GENOMIC DNA]</scope>
    <source>
        <strain evidence="3">ATCC 38327</strain>
    </source>
</reference>
<evidence type="ECO:0000256" key="1">
    <source>
        <dbReference type="SAM" id="MobiDB-lite"/>
    </source>
</evidence>
<dbReference type="OrthoDB" id="5569154at2759"/>
<dbReference type="VEuPathDB" id="FungiDB:AMAG_07672"/>
<name>A0A0L0SIZ4_ALLM3</name>
<evidence type="ECO:0000313" key="3">
    <source>
        <dbReference type="Proteomes" id="UP000054350"/>
    </source>
</evidence>
<accession>A0A0L0SIZ4</accession>
<organism evidence="2 3">
    <name type="scientific">Allomyces macrogynus (strain ATCC 38327)</name>
    <name type="common">Allomyces javanicus var. macrogynus</name>
    <dbReference type="NCBI Taxonomy" id="578462"/>
    <lineage>
        <taxon>Eukaryota</taxon>
        <taxon>Fungi</taxon>
        <taxon>Fungi incertae sedis</taxon>
        <taxon>Blastocladiomycota</taxon>
        <taxon>Blastocladiomycetes</taxon>
        <taxon>Blastocladiales</taxon>
        <taxon>Blastocladiaceae</taxon>
        <taxon>Allomyces</taxon>
    </lineage>
</organism>
<sequence>MATLCTTPAMLTACIPTADPAAAPTAHAKGQSLTSHNAGHHDQLADPRPAVTLITLPPEILLLIVHRLLPPRSPAAETDPHHLPVLFADDADCPAGSPASNGNADHADHLVPVNALRWAHRVDPARALVRALSPLARTHSVLWSVCRTTANANLAATTIGTAIRQPPAPDTPEPVQWNWWGPALTEKAPPLVTEARVALVAVPPARPKPIAFPKIVRIRFDGQVIGPPRPDVAPTSPTSSIFPPSVAQQRAHGPWSLVGPVPATVAPSTGEVDMIGRAPHLRSLSIHVLNSLVLGPERARVLDSLAQHAAQLRSVALCTHDTDDRPISSLPPVSFTVEFLSNLVTYACPPLTLLHLDVAPLELNRHAKRLCAILASSSARTLERVFLRCEELSAQVVQPLALLPHLRDLTLLVDLWVNDQAPGVSVNAGWLDGDIPPAILAAPIRPSLAMTLGTRIATHCPPIHWFLATTRLTLVLNNDACDTRRASRDNPLAVLLSRRSTLLDVVRVQWTGAPPTPRARPWLLAISSVVLAKAPLAVLDHVPIDPTAEPMRVYKSTRALVVAANSVVAGTALARSIAAFPKLDSLVLVPSRAVATLDNTRPWARDLFDDVPRLAKVVVVLRAGNDGDVDPAVTPLFDEACAWAGGVSRPAYVRRNARIVGWGAPVTLEVRPGAGRARDGWPPVAAVVTVTREDRAAVASGQDSLSELMDVWCR</sequence>
<evidence type="ECO:0000313" key="2">
    <source>
        <dbReference type="EMBL" id="KNE62456.1"/>
    </source>
</evidence>
<gene>
    <name evidence="2" type="ORF">AMAG_07672</name>
</gene>
<protein>
    <submittedName>
        <fullName evidence="2">Uncharacterized protein</fullName>
    </submittedName>
</protein>
<dbReference type="EMBL" id="GG745340">
    <property type="protein sequence ID" value="KNE62456.1"/>
    <property type="molecule type" value="Genomic_DNA"/>
</dbReference>
<keyword evidence="3" id="KW-1185">Reference proteome</keyword>
<proteinExistence type="predicted"/>